<sequence length="131" mass="15188">MNLAIYVSNSKVLRGIRGVFAARNIKNGEVLEECPVIVFSKKELEHIEKTIFNHYEYEWDETNDGLVLGYLGSLSNHSFAQNVEFSRDFKNKIMIYRAVRDIKKDEEITINYNQGCSSDELLDAGYLDYQH</sequence>
<gene>
    <name evidence="2" type="ORF">COT50_04180</name>
</gene>
<dbReference type="Pfam" id="PF00856">
    <property type="entry name" value="SET"/>
    <property type="match status" value="1"/>
</dbReference>
<dbReference type="SMART" id="SM00317">
    <property type="entry name" value="SET"/>
    <property type="match status" value="1"/>
</dbReference>
<dbReference type="GO" id="GO:0008168">
    <property type="term" value="F:methyltransferase activity"/>
    <property type="evidence" value="ECO:0007669"/>
    <property type="project" value="UniProtKB-KW"/>
</dbReference>
<keyword evidence="2" id="KW-0808">Transferase</keyword>
<accession>A0A2H0XAS2</accession>
<dbReference type="InterPro" id="IPR001214">
    <property type="entry name" value="SET_dom"/>
</dbReference>
<dbReference type="InterPro" id="IPR046341">
    <property type="entry name" value="SET_dom_sf"/>
</dbReference>
<dbReference type="PROSITE" id="PS50280">
    <property type="entry name" value="SET"/>
    <property type="match status" value="1"/>
</dbReference>
<protein>
    <submittedName>
        <fullName evidence="2">SET domain-containing protein-lysine N-methyltransferase</fullName>
    </submittedName>
</protein>
<evidence type="ECO:0000313" key="3">
    <source>
        <dbReference type="Proteomes" id="UP000231252"/>
    </source>
</evidence>
<organism evidence="2 3">
    <name type="scientific">candidate division WWE3 bacterium CG08_land_8_20_14_0_20_41_10</name>
    <dbReference type="NCBI Taxonomy" id="1975085"/>
    <lineage>
        <taxon>Bacteria</taxon>
        <taxon>Katanobacteria</taxon>
    </lineage>
</organism>
<dbReference type="Proteomes" id="UP000231252">
    <property type="component" value="Unassembled WGS sequence"/>
</dbReference>
<proteinExistence type="predicted"/>
<dbReference type="GO" id="GO:0032259">
    <property type="term" value="P:methylation"/>
    <property type="evidence" value="ECO:0007669"/>
    <property type="project" value="UniProtKB-KW"/>
</dbReference>
<keyword evidence="2" id="KW-0489">Methyltransferase</keyword>
<dbReference type="Gene3D" id="2.170.270.10">
    <property type="entry name" value="SET domain"/>
    <property type="match status" value="1"/>
</dbReference>
<dbReference type="CDD" id="cd10540">
    <property type="entry name" value="SET_SpSet7-like"/>
    <property type="match status" value="1"/>
</dbReference>
<dbReference type="AlphaFoldDB" id="A0A2H0XAS2"/>
<dbReference type="EMBL" id="PEYU01000096">
    <property type="protein sequence ID" value="PIS22024.1"/>
    <property type="molecule type" value="Genomic_DNA"/>
</dbReference>
<comment type="caution">
    <text evidence="2">The sequence shown here is derived from an EMBL/GenBank/DDBJ whole genome shotgun (WGS) entry which is preliminary data.</text>
</comment>
<feature type="domain" description="SET" evidence="1">
    <location>
        <begin position="3"/>
        <end position="113"/>
    </location>
</feature>
<reference evidence="3" key="1">
    <citation type="submission" date="2017-09" db="EMBL/GenBank/DDBJ databases">
        <title>Depth-based differentiation of microbial function through sediment-hosted aquifers and enrichment of novel symbionts in the deep terrestrial subsurface.</title>
        <authorList>
            <person name="Probst A.J."/>
            <person name="Ladd B."/>
            <person name="Jarett J.K."/>
            <person name="Geller-Mcgrath D.E."/>
            <person name="Sieber C.M.K."/>
            <person name="Emerson J.B."/>
            <person name="Anantharaman K."/>
            <person name="Thomas B.C."/>
            <person name="Malmstrom R."/>
            <person name="Stieglmeier M."/>
            <person name="Klingl A."/>
            <person name="Woyke T."/>
            <person name="Ryan C.M."/>
            <person name="Banfield J.F."/>
        </authorList>
    </citation>
    <scope>NUCLEOTIDE SEQUENCE [LARGE SCALE GENOMIC DNA]</scope>
</reference>
<dbReference type="SUPFAM" id="SSF82199">
    <property type="entry name" value="SET domain"/>
    <property type="match status" value="1"/>
</dbReference>
<name>A0A2H0XAS2_UNCKA</name>
<evidence type="ECO:0000313" key="2">
    <source>
        <dbReference type="EMBL" id="PIS22024.1"/>
    </source>
</evidence>
<evidence type="ECO:0000259" key="1">
    <source>
        <dbReference type="PROSITE" id="PS50280"/>
    </source>
</evidence>